<dbReference type="EMBL" id="ML994624">
    <property type="protein sequence ID" value="KAF2188416.1"/>
    <property type="molecule type" value="Genomic_DNA"/>
</dbReference>
<sequence>MCHYELIHFIACGHEDRRLIKHCHFARNDPNHQCFGAWSFKREWTQNEGECDRCTNQ</sequence>
<dbReference type="Proteomes" id="UP000800200">
    <property type="component" value="Unassembled WGS sequence"/>
</dbReference>
<proteinExistence type="predicted"/>
<reference evidence="1" key="1">
    <citation type="journal article" date="2020" name="Stud. Mycol.">
        <title>101 Dothideomycetes genomes: a test case for predicting lifestyles and emergence of pathogens.</title>
        <authorList>
            <person name="Haridas S."/>
            <person name="Albert R."/>
            <person name="Binder M."/>
            <person name="Bloem J."/>
            <person name="Labutti K."/>
            <person name="Salamov A."/>
            <person name="Andreopoulos B."/>
            <person name="Baker S."/>
            <person name="Barry K."/>
            <person name="Bills G."/>
            <person name="Bluhm B."/>
            <person name="Cannon C."/>
            <person name="Castanera R."/>
            <person name="Culley D."/>
            <person name="Daum C."/>
            <person name="Ezra D."/>
            <person name="Gonzalez J."/>
            <person name="Henrissat B."/>
            <person name="Kuo A."/>
            <person name="Liang C."/>
            <person name="Lipzen A."/>
            <person name="Lutzoni F."/>
            <person name="Magnuson J."/>
            <person name="Mondo S."/>
            <person name="Nolan M."/>
            <person name="Ohm R."/>
            <person name="Pangilinan J."/>
            <person name="Park H.-J."/>
            <person name="Ramirez L."/>
            <person name="Alfaro M."/>
            <person name="Sun H."/>
            <person name="Tritt A."/>
            <person name="Yoshinaga Y."/>
            <person name="Zwiers L.-H."/>
            <person name="Turgeon B."/>
            <person name="Goodwin S."/>
            <person name="Spatafora J."/>
            <person name="Crous P."/>
            <person name="Grigoriev I."/>
        </authorList>
    </citation>
    <scope>NUCLEOTIDE SEQUENCE</scope>
    <source>
        <strain evidence="1">CBS 207.26</strain>
    </source>
</reference>
<evidence type="ECO:0000313" key="1">
    <source>
        <dbReference type="EMBL" id="KAF2188416.1"/>
    </source>
</evidence>
<organism evidence="1 2">
    <name type="scientific">Zopfia rhizophila CBS 207.26</name>
    <dbReference type="NCBI Taxonomy" id="1314779"/>
    <lineage>
        <taxon>Eukaryota</taxon>
        <taxon>Fungi</taxon>
        <taxon>Dikarya</taxon>
        <taxon>Ascomycota</taxon>
        <taxon>Pezizomycotina</taxon>
        <taxon>Dothideomycetes</taxon>
        <taxon>Dothideomycetes incertae sedis</taxon>
        <taxon>Zopfiaceae</taxon>
        <taxon>Zopfia</taxon>
    </lineage>
</organism>
<feature type="non-terminal residue" evidence="1">
    <location>
        <position position="57"/>
    </location>
</feature>
<accession>A0A6A6EEX0</accession>
<keyword evidence="2" id="KW-1185">Reference proteome</keyword>
<gene>
    <name evidence="1" type="ORF">K469DRAFT_493403</name>
</gene>
<dbReference type="AlphaFoldDB" id="A0A6A6EEX0"/>
<evidence type="ECO:0000313" key="2">
    <source>
        <dbReference type="Proteomes" id="UP000800200"/>
    </source>
</evidence>
<name>A0A6A6EEX0_9PEZI</name>
<protein>
    <submittedName>
        <fullName evidence="1">Uncharacterized protein</fullName>
    </submittedName>
</protein>
<dbReference type="OrthoDB" id="4966402at2759"/>